<dbReference type="EMBL" id="MTHB01000246">
    <property type="protein sequence ID" value="OXC73504.1"/>
    <property type="molecule type" value="Genomic_DNA"/>
</dbReference>
<dbReference type="Proteomes" id="UP000214720">
    <property type="component" value="Unassembled WGS sequence"/>
</dbReference>
<proteinExistence type="predicted"/>
<dbReference type="AlphaFoldDB" id="A0A226WQP2"/>
<dbReference type="GO" id="GO:0035438">
    <property type="term" value="F:cyclic-di-GMP binding"/>
    <property type="evidence" value="ECO:0007669"/>
    <property type="project" value="InterPro"/>
</dbReference>
<dbReference type="Pfam" id="PF10995">
    <property type="entry name" value="CBP_BcsE"/>
    <property type="match status" value="1"/>
</dbReference>
<dbReference type="RefSeq" id="WP_179258531.1">
    <property type="nucleotide sequence ID" value="NZ_MTHB01000246.1"/>
</dbReference>
<name>A0A226WQP2_CABSO</name>
<organism evidence="3 4">
    <name type="scientific">Caballeronia sordidicola</name>
    <name type="common">Burkholderia sordidicola</name>
    <dbReference type="NCBI Taxonomy" id="196367"/>
    <lineage>
        <taxon>Bacteria</taxon>
        <taxon>Pseudomonadati</taxon>
        <taxon>Pseudomonadota</taxon>
        <taxon>Betaproteobacteria</taxon>
        <taxon>Burkholderiales</taxon>
        <taxon>Burkholderiaceae</taxon>
        <taxon>Caballeronia</taxon>
    </lineage>
</organism>
<sequence>MSDTSDAAIPAPRPTTSGWLTGLRHAMRHARERASLRLAIDQLPDTWSVLARGGMHAVYAAPGTPACDALIWNTARAAGIANVTVVRGLPHAQVAAQLRALGFVNAQPARGWPRHLNVLSLPPAAVDPEPGGTCPLLRLGTLLRSLLRSGLRRDSLCIIDDAQRWFSWDDPLALHREVELLARWCSRRHVAMVLILASRLTRKEQATARSHEALHAFHQRFSGVARLERSAGELRWHADVWRAGEALVANEDCPLRFDTAGHLVALRNPADSAGCATAQATLLLQDERRLIASSALISGEGWVPPDWEIQPDNDAVYAASASAQAATIVFTFGANARLDDLCAMIHTLRRSGGGSLKIVTAACSETMGLQHELLLLAVGADLVLERDLPFTRVPSALQSLQGQFHTRPTVEDWRGALAAAQPDAGAGYLPVPRFCEHIEAALQRSRPLLLPHVLAELSLRPDVGHLDALRACRLRQPGQFVTVFSTQVYVFLFACRPPDADAALADIFCARIHELFDTVTLHSGHAISCHVEMLRDRQLHACAPDYSDLLPSWELPPASTLSIVDAGVAAAIGPAAVPAQAARPAPPNAHGPTHRAEPCTMPLNHRESA</sequence>
<accession>A0A226WQP2</accession>
<feature type="region of interest" description="Disordered" evidence="2">
    <location>
        <begin position="580"/>
        <end position="609"/>
    </location>
</feature>
<evidence type="ECO:0000256" key="2">
    <source>
        <dbReference type="SAM" id="MobiDB-lite"/>
    </source>
</evidence>
<evidence type="ECO:0000313" key="3">
    <source>
        <dbReference type="EMBL" id="OXC73504.1"/>
    </source>
</evidence>
<evidence type="ECO:0000313" key="4">
    <source>
        <dbReference type="Proteomes" id="UP000214720"/>
    </source>
</evidence>
<comment type="caution">
    <text evidence="3">The sequence shown here is derived from an EMBL/GenBank/DDBJ whole genome shotgun (WGS) entry which is preliminary data.</text>
</comment>
<gene>
    <name evidence="3" type="ORF">BSU04_35530</name>
</gene>
<dbReference type="InterPro" id="IPR017745">
    <property type="entry name" value="BcsE"/>
</dbReference>
<dbReference type="NCBIfam" id="TIGR03369">
    <property type="entry name" value="cellulose_bcsE"/>
    <property type="match status" value="1"/>
</dbReference>
<protein>
    <recommendedName>
        <fullName evidence="1">Cellulose biosynthesis protein BcsE</fullName>
    </recommendedName>
</protein>
<evidence type="ECO:0000256" key="1">
    <source>
        <dbReference type="NCBIfam" id="TIGR03369"/>
    </source>
</evidence>
<reference evidence="4" key="1">
    <citation type="submission" date="2017-01" db="EMBL/GenBank/DDBJ databases">
        <title>Genome Analysis of Deinococcus marmoris KOPRI26562.</title>
        <authorList>
            <person name="Kim J.H."/>
            <person name="Oh H.-M."/>
        </authorList>
    </citation>
    <scope>NUCLEOTIDE SEQUENCE [LARGE SCALE GENOMIC DNA]</scope>
    <source>
        <strain evidence="4">PAMC 26633</strain>
    </source>
</reference>